<organism evidence="1 2">
    <name type="scientific">Rhabditophanes sp. KR3021</name>
    <dbReference type="NCBI Taxonomy" id="114890"/>
    <lineage>
        <taxon>Eukaryota</taxon>
        <taxon>Metazoa</taxon>
        <taxon>Ecdysozoa</taxon>
        <taxon>Nematoda</taxon>
        <taxon>Chromadorea</taxon>
        <taxon>Rhabditida</taxon>
        <taxon>Tylenchina</taxon>
        <taxon>Panagrolaimomorpha</taxon>
        <taxon>Strongyloidoidea</taxon>
        <taxon>Alloionematidae</taxon>
        <taxon>Rhabditophanes</taxon>
    </lineage>
</organism>
<dbReference type="Proteomes" id="UP000095286">
    <property type="component" value="Unplaced"/>
</dbReference>
<name>A0AC35TYE5_9BILA</name>
<evidence type="ECO:0000313" key="2">
    <source>
        <dbReference type="WBParaSite" id="RSKR_0000571500.1"/>
    </source>
</evidence>
<sequence length="896" mass="103232">MFWDSAPQSNMDNLLAAPTPCLYSILEDEYVVQDVRVGKRNLLEFLLKDKNILIMICECFYPLTQQSNPLGQYFYSQKIVNVIQSFSQKELTMLIQHHKFMSLLSGYLIVDHERKNDLTISFYMTIIETLFKECTEEMCFYMRDTHLLVDGILSSIDVGAVYLFFETCFSFSHTFSQHNLVQEIFVKHKIIDRLIDGFYEAKSVRWFQNTSIILLQLTTQLKEKYACINMKEDLILKNLLSGESVSRLIELVVDPRKSGTNYYFVLNNCAKLLSDIIELYENEMSPSKLYSFNSSRMQTDVSGLKDKYDYTQKESALSNFNGEAYKTLICRRLAEHIPKLFDLVHTNILHALIDNEDTKKVPPNDPTTGYYVMKLIASIFNNNDPRVHEIACIELMKTPQNKGIIDTFFKTVCKYEISPVVECVIKSFLRNILFYCFFENDSPDAIFMYDIVLKESQIVDIITNANTVLDAEGCKNLPQMKSFLIGMLKIIYDSSKLASRKDKISKILDTIDGVDLIEKMVADNFMYVIFDQFDNEFLDKKYLEKVTNQLVDGVESKPKYAIINNYSNYANSKKGSMKSVGITKSTESRSFTKSAAKEPSDRLADVFGHVFLDYDKQSDKNHFSSGSLKSFNFGRIPEEPDTNSNTFDTDKLKWPKDELEEDEFGDFSSHFSQNWHDPTKSSKSEEWGSKFEDDWTGESANKNSGIESFGEFKNAPSHDWRTGFTSFHKTEHNKDDESKSDNKFSALLDVTDPGSNNEEEKWVSGEDFDSFLTQQQNVSKDPFNKDFSRSEEWGSKFEDDWTGESANKNSGIESFGEFKNAPSHDWRTGFTSFHKTEHNKDDESKSDNKFSALLDVTDPGSNNEEEKWVSGEDFDSFLTQQQNVSKDPFNKDFSRK</sequence>
<dbReference type="WBParaSite" id="RSKR_0000571500.1">
    <property type="protein sequence ID" value="RSKR_0000571500.1"/>
    <property type="gene ID" value="RSKR_0000571500"/>
</dbReference>
<accession>A0AC35TYE5</accession>
<evidence type="ECO:0000313" key="1">
    <source>
        <dbReference type="Proteomes" id="UP000095286"/>
    </source>
</evidence>
<reference evidence="2" key="1">
    <citation type="submission" date="2016-11" db="UniProtKB">
        <authorList>
            <consortium name="WormBaseParasite"/>
        </authorList>
    </citation>
    <scope>IDENTIFICATION</scope>
    <source>
        <strain evidence="2">KR3021</strain>
    </source>
</reference>
<proteinExistence type="predicted"/>
<protein>
    <submittedName>
        <fullName evidence="2">Beige/BEACH domain containing protein</fullName>
    </submittedName>
</protein>